<reference evidence="3" key="1">
    <citation type="submission" date="2014-04" db="EMBL/GenBank/DDBJ databases">
        <title>In planta biocontrol of soil-borne Fusarium wilt of banana through a plant endophytic bacterium, Burkholderia cenocepacia 869T2.</title>
        <authorList>
            <person name="Ho Y.-N."/>
            <person name="Chiang H.-M."/>
            <person name="Chao C.-P."/>
            <person name="Su C.-C."/>
            <person name="Hsu H.-F."/>
            <person name="Guo C.-T."/>
            <person name="Hsieh J.-L."/>
            <person name="Huang C.-C."/>
        </authorList>
    </citation>
    <scope>NUCLEOTIDE SEQUENCE [LARGE SCALE GENOMIC DNA]</scope>
    <source>
        <strain evidence="3">869T2</strain>
    </source>
</reference>
<dbReference type="SUPFAM" id="SSF52540">
    <property type="entry name" value="P-loop containing nucleoside triphosphate hydrolases"/>
    <property type="match status" value="1"/>
</dbReference>
<protein>
    <recommendedName>
        <fullName evidence="1">DNA 3'-5' helicase II</fullName>
    </recommendedName>
</protein>
<dbReference type="Gene3D" id="3.40.50.300">
    <property type="entry name" value="P-loop containing nucleotide triphosphate hydrolases"/>
    <property type="match status" value="2"/>
</dbReference>
<dbReference type="GO" id="GO:0005829">
    <property type="term" value="C:cytosol"/>
    <property type="evidence" value="ECO:0007669"/>
    <property type="project" value="TreeGrafter"/>
</dbReference>
<dbReference type="GO" id="GO:0000725">
    <property type="term" value="P:recombinational repair"/>
    <property type="evidence" value="ECO:0007669"/>
    <property type="project" value="TreeGrafter"/>
</dbReference>
<feature type="domain" description="UvrD-like helicase C-terminal" evidence="2">
    <location>
        <begin position="360"/>
        <end position="408"/>
    </location>
</feature>
<name>A0A071MDE9_9BURK</name>
<comment type="caution">
    <text evidence="3">The sequence shown here is derived from an EMBL/GenBank/DDBJ whole genome shotgun (WGS) entry which is preliminary data.</text>
</comment>
<dbReference type="InterPro" id="IPR027417">
    <property type="entry name" value="P-loop_NTPase"/>
</dbReference>
<gene>
    <name evidence="3" type="ORF">DT99_13625</name>
</gene>
<dbReference type="GO" id="GO:0005524">
    <property type="term" value="F:ATP binding"/>
    <property type="evidence" value="ECO:0007669"/>
    <property type="project" value="InterPro"/>
</dbReference>
<dbReference type="PANTHER" id="PTHR11070">
    <property type="entry name" value="UVRD / RECB / PCRA DNA HELICASE FAMILY MEMBER"/>
    <property type="match status" value="1"/>
</dbReference>
<dbReference type="Pfam" id="PF13245">
    <property type="entry name" value="AAA_19"/>
    <property type="match status" value="1"/>
</dbReference>
<dbReference type="Pfam" id="PF13538">
    <property type="entry name" value="UvrD_C_2"/>
    <property type="match status" value="1"/>
</dbReference>
<sequence>MTLIAVEGAAGCGKTVRLMELVSQTIEESPLLDGQRVLALTFMHGARRRLNEKLRGIEAVRGRVECVTVDSFAQRLLRRWRGLARALGMPPLQPDQYDEQCDWAGALLECPEVRAWVAISFPVVLVDESQDLKPERLRMVSALAESVSLLVAADEFQCLSQELRPNPCVTWLRAACKPVVLTEVRRTDVQALLTAAATIRGGGVAQNGQGFKVFAAKGMPMAGVYLANALAWRKGGNAAVITPSLKGGFAQKVVARVGQGPCGKQQNGPYTIRWEQSDSDEVAELIEMLELGNDVTAVEAVTALQRLPHSGAVREVISWVRRQARTGAATSFGRQEVEKAIARQVQLRRQRYAADHATFSAMTVQQAKNREFDGVVVLWPYQVGGDDEHKRRLLYNAITRARRWCTVVLQSEDLLKGAPFA</sequence>
<proteinExistence type="predicted"/>
<dbReference type="GO" id="GO:0043138">
    <property type="term" value="F:3'-5' DNA helicase activity"/>
    <property type="evidence" value="ECO:0007669"/>
    <property type="project" value="TreeGrafter"/>
</dbReference>
<accession>A0A071MDE9</accession>
<dbReference type="OrthoDB" id="9810135at2"/>
<dbReference type="InterPro" id="IPR027785">
    <property type="entry name" value="UvrD-like_helicase_C"/>
</dbReference>
<dbReference type="AlphaFoldDB" id="A0A071MDE9"/>
<evidence type="ECO:0000313" key="3">
    <source>
        <dbReference type="EMBL" id="KEA58842.1"/>
    </source>
</evidence>
<evidence type="ECO:0000256" key="1">
    <source>
        <dbReference type="ARBA" id="ARBA00034923"/>
    </source>
</evidence>
<organism evidence="3">
    <name type="scientific">Burkholderia cenocepacia</name>
    <dbReference type="NCBI Taxonomy" id="95486"/>
    <lineage>
        <taxon>Bacteria</taxon>
        <taxon>Pseudomonadati</taxon>
        <taxon>Pseudomonadota</taxon>
        <taxon>Betaproteobacteria</taxon>
        <taxon>Burkholderiales</taxon>
        <taxon>Burkholderiaceae</taxon>
        <taxon>Burkholderia</taxon>
        <taxon>Burkholderia cepacia complex</taxon>
    </lineage>
</organism>
<dbReference type="GO" id="GO:0003677">
    <property type="term" value="F:DNA binding"/>
    <property type="evidence" value="ECO:0007669"/>
    <property type="project" value="InterPro"/>
</dbReference>
<dbReference type="PANTHER" id="PTHR11070:SF2">
    <property type="entry name" value="ATP-DEPENDENT DNA HELICASE SRS2"/>
    <property type="match status" value="1"/>
</dbReference>
<evidence type="ECO:0000259" key="2">
    <source>
        <dbReference type="Pfam" id="PF13538"/>
    </source>
</evidence>
<dbReference type="InterPro" id="IPR000212">
    <property type="entry name" value="DNA_helicase_UvrD/REP"/>
</dbReference>
<dbReference type="EMBL" id="JJOA01000012">
    <property type="protein sequence ID" value="KEA58842.1"/>
    <property type="molecule type" value="Genomic_DNA"/>
</dbReference>